<dbReference type="OrthoDB" id="2076832at2"/>
<dbReference type="AlphaFoldDB" id="A0A1W1XN99"/>
<dbReference type="Pfam" id="PF07242">
    <property type="entry name" value="DUF1430"/>
    <property type="match status" value="1"/>
</dbReference>
<dbReference type="InterPro" id="IPR006541">
    <property type="entry name" value="Bacteriocin_ass"/>
</dbReference>
<feature type="transmembrane region" description="Helical" evidence="1">
    <location>
        <begin position="332"/>
        <end position="353"/>
    </location>
</feature>
<gene>
    <name evidence="2" type="ORF">SAMN02745134_02323</name>
</gene>
<sequence length="722" mass="84024">MKKLVYVVVILISMFSFFMLFSESEIKCVNSIKNIEGTLDNSYKITIPNVVTNENQKKIYAIMKKDLDKYKGNIYYSRENEEIKNGKTINKLVKYVYFNNLNYFTNLSLSEGRSFKISENESNLFLSTEKTNDSKQIGRIASIDNEDVVEVRALSNLADTGFLDGYCYVQFQKAGDLNNFIKDLNKDLNINGVNRAISDNYEQHNFSYEWFIILGLYFFCMLIIVYDILKSYKKIAIKKMLGFTKLDIYTSYLKRVVFIQILAQIIITAILCLTKFQNYNKYVGIFLGTLFLNYIVELILLIFFVSIPFIYINKIRISAMIKNKQPTKEILVFNNVIKIIFIIGFFIVMKFIMQDFSAFTNIYSKSFEKWDEVSNYVVLPEITNATHDFRTYLGSNKSLNDQKQIYTYFNKKGAILADFSEFTPMVRPMRLKETKYPYESDNVWVNENYLKLNPIYDINGNAVSISENDEREIILVPEKYKKYEKAIIAKNKFWNSGYGNDTFAQNRQIKIIWIKNNQSIFSYNLDVSPNNNNCVTDAFVNIRTENNGGLSDYAIVFGYSGNPFKIKLDSSISVDKNIRPELKKYGYSQYISKISKVNEMVAADSSTVKQKMYLYLGIALLLLIGLILIILQNVFNFFNQYKQYLAIRYLHGYGIFEKYKEYFALMLASWILISAGLYSFRLVDLYFQIKLSLIIILFELIASIVLILIQEKKNITNVIKGS</sequence>
<feature type="transmembrane region" description="Helical" evidence="1">
    <location>
        <begin position="210"/>
        <end position="229"/>
    </location>
</feature>
<proteinExistence type="predicted"/>
<feature type="transmembrane region" description="Helical" evidence="1">
    <location>
        <begin position="256"/>
        <end position="276"/>
    </location>
</feature>
<feature type="transmembrane region" description="Helical" evidence="1">
    <location>
        <begin position="612"/>
        <end position="638"/>
    </location>
</feature>
<evidence type="ECO:0000313" key="2">
    <source>
        <dbReference type="EMBL" id="SMC24981.1"/>
    </source>
</evidence>
<evidence type="ECO:0000256" key="1">
    <source>
        <dbReference type="SAM" id="Phobius"/>
    </source>
</evidence>
<dbReference type="EMBL" id="FWXH01000008">
    <property type="protein sequence ID" value="SMC24981.1"/>
    <property type="molecule type" value="Genomic_DNA"/>
</dbReference>
<evidence type="ECO:0008006" key="4">
    <source>
        <dbReference type="Google" id="ProtNLM"/>
    </source>
</evidence>
<keyword evidence="1" id="KW-1133">Transmembrane helix</keyword>
<accession>A0A1W1XN99</accession>
<keyword evidence="1" id="KW-0812">Transmembrane</keyword>
<feature type="transmembrane region" description="Helical" evidence="1">
    <location>
        <begin position="686"/>
        <end position="709"/>
    </location>
</feature>
<feature type="transmembrane region" description="Helical" evidence="1">
    <location>
        <begin position="282"/>
        <end position="311"/>
    </location>
</feature>
<reference evidence="2 3" key="1">
    <citation type="submission" date="2017-04" db="EMBL/GenBank/DDBJ databases">
        <authorList>
            <person name="Afonso C.L."/>
            <person name="Miller P.J."/>
            <person name="Scott M.A."/>
            <person name="Spackman E."/>
            <person name="Goraichik I."/>
            <person name="Dimitrov K.M."/>
            <person name="Suarez D.L."/>
            <person name="Swayne D.E."/>
        </authorList>
    </citation>
    <scope>NUCLEOTIDE SEQUENCE [LARGE SCALE GENOMIC DNA]</scope>
    <source>
        <strain evidence="2 3">DSM 12555</strain>
    </source>
</reference>
<dbReference type="Proteomes" id="UP000192468">
    <property type="component" value="Unassembled WGS sequence"/>
</dbReference>
<feature type="transmembrane region" description="Helical" evidence="1">
    <location>
        <begin position="659"/>
        <end position="680"/>
    </location>
</feature>
<protein>
    <recommendedName>
        <fullName evidence="4">Bacteriocin-associated integral membrane (Putative immunity) protein</fullName>
    </recommendedName>
</protein>
<evidence type="ECO:0000313" key="3">
    <source>
        <dbReference type="Proteomes" id="UP000192468"/>
    </source>
</evidence>
<organism evidence="2 3">
    <name type="scientific">Clostridium acidisoli DSM 12555</name>
    <dbReference type="NCBI Taxonomy" id="1121291"/>
    <lineage>
        <taxon>Bacteria</taxon>
        <taxon>Bacillati</taxon>
        <taxon>Bacillota</taxon>
        <taxon>Clostridia</taxon>
        <taxon>Eubacteriales</taxon>
        <taxon>Clostridiaceae</taxon>
        <taxon>Clostridium</taxon>
    </lineage>
</organism>
<name>A0A1W1XN99_9CLOT</name>
<dbReference type="RefSeq" id="WP_084116154.1">
    <property type="nucleotide sequence ID" value="NZ_FWXH01000008.1"/>
</dbReference>
<keyword evidence="3" id="KW-1185">Reference proteome</keyword>
<keyword evidence="1" id="KW-0472">Membrane</keyword>